<dbReference type="PANTHER" id="PTHR45861:SF1">
    <property type="entry name" value="DNA POLYMERASE ALPHA CATALYTIC SUBUNIT"/>
    <property type="match status" value="1"/>
</dbReference>
<evidence type="ECO:0000256" key="5">
    <source>
        <dbReference type="ARBA" id="ARBA00022679"/>
    </source>
</evidence>
<evidence type="ECO:0000256" key="7">
    <source>
        <dbReference type="ARBA" id="ARBA00022705"/>
    </source>
</evidence>
<dbReference type="InterPro" id="IPR023211">
    <property type="entry name" value="DNA_pol_palm_dom_sf"/>
</dbReference>
<keyword evidence="10" id="KW-0862">Zinc</keyword>
<dbReference type="FunFam" id="1.10.287.690:FF:000003">
    <property type="entry name" value="DNA polymerase"/>
    <property type="match status" value="1"/>
</dbReference>
<keyword evidence="8" id="KW-0479">Metal-binding</keyword>
<sequence length="196" mass="21588">MPSLPRTLHMSGQDPSQQETACDRGGRRAGRGRGIGGERSQKAGLHRRSGVGTEKGFLRYFHSSPGLHSLYPSIIQEYNICFTTVDHAHCSTDGDDYSQLQLPDPSLSPGVLSSEIRVLVERRRQVKQLMKNSVAGSEQHSQLDIRQKALKLTANSMYGCLGFSYSRFHAKPLAALITGKGREILSHTKELAEKLG</sequence>
<protein>
    <recommendedName>
        <fullName evidence="4">DNA polymerase alpha catalytic subunit</fullName>
        <ecNumber evidence="3">2.7.7.7</ecNumber>
    </recommendedName>
</protein>
<evidence type="ECO:0000259" key="15">
    <source>
        <dbReference type="Pfam" id="PF00136"/>
    </source>
</evidence>
<dbReference type="SUPFAM" id="SSF56672">
    <property type="entry name" value="DNA/RNA polymerases"/>
    <property type="match status" value="1"/>
</dbReference>
<evidence type="ECO:0000313" key="16">
    <source>
        <dbReference type="EMBL" id="CAI8021300.1"/>
    </source>
</evidence>
<dbReference type="GO" id="GO:0008270">
    <property type="term" value="F:zinc ion binding"/>
    <property type="evidence" value="ECO:0007669"/>
    <property type="project" value="UniProtKB-KW"/>
</dbReference>
<comment type="caution">
    <text evidence="16">The sequence shown here is derived from an EMBL/GenBank/DDBJ whole genome shotgun (WGS) entry which is preliminary data.</text>
</comment>
<feature type="region of interest" description="Disordered" evidence="14">
    <location>
        <begin position="1"/>
        <end position="49"/>
    </location>
</feature>
<keyword evidence="7" id="KW-0235">DNA replication</keyword>
<evidence type="ECO:0000256" key="14">
    <source>
        <dbReference type="SAM" id="MobiDB-lite"/>
    </source>
</evidence>
<dbReference type="EC" id="2.7.7.7" evidence="3"/>
<dbReference type="Pfam" id="PF00136">
    <property type="entry name" value="DNA_pol_B"/>
    <property type="match status" value="1"/>
</dbReference>
<keyword evidence="17" id="KW-1185">Reference proteome</keyword>
<evidence type="ECO:0000256" key="12">
    <source>
        <dbReference type="ARBA" id="ARBA00023125"/>
    </source>
</evidence>
<name>A0AA35S0Q5_GEOBA</name>
<dbReference type="AlphaFoldDB" id="A0AA35S0Q5"/>
<dbReference type="InterPro" id="IPR006134">
    <property type="entry name" value="DNA-dir_DNA_pol_B_multi_dom"/>
</dbReference>
<dbReference type="GO" id="GO:0000166">
    <property type="term" value="F:nucleotide binding"/>
    <property type="evidence" value="ECO:0007669"/>
    <property type="project" value="InterPro"/>
</dbReference>
<dbReference type="GO" id="GO:0003697">
    <property type="term" value="F:single-stranded DNA binding"/>
    <property type="evidence" value="ECO:0007669"/>
    <property type="project" value="TreeGrafter"/>
</dbReference>
<reference evidence="16" key="1">
    <citation type="submission" date="2023-03" db="EMBL/GenBank/DDBJ databases">
        <authorList>
            <person name="Steffen K."/>
            <person name="Cardenas P."/>
        </authorList>
    </citation>
    <scope>NUCLEOTIDE SEQUENCE</scope>
</reference>
<dbReference type="GO" id="GO:0006273">
    <property type="term" value="P:lagging strand elongation"/>
    <property type="evidence" value="ECO:0007669"/>
    <property type="project" value="TreeGrafter"/>
</dbReference>
<keyword evidence="12" id="KW-0238">DNA-binding</keyword>
<evidence type="ECO:0000256" key="4">
    <source>
        <dbReference type="ARBA" id="ARBA00017212"/>
    </source>
</evidence>
<evidence type="ECO:0000256" key="11">
    <source>
        <dbReference type="ARBA" id="ARBA00022932"/>
    </source>
</evidence>
<evidence type="ECO:0000256" key="2">
    <source>
        <dbReference type="ARBA" id="ARBA00005755"/>
    </source>
</evidence>
<evidence type="ECO:0000256" key="9">
    <source>
        <dbReference type="ARBA" id="ARBA00022771"/>
    </source>
</evidence>
<proteinExistence type="inferred from homology"/>
<keyword evidence="13" id="KW-0539">Nucleus</keyword>
<dbReference type="GO" id="GO:0005658">
    <property type="term" value="C:alpha DNA polymerase:primase complex"/>
    <property type="evidence" value="ECO:0007669"/>
    <property type="project" value="UniProtKB-ARBA"/>
</dbReference>
<keyword evidence="11" id="KW-0239">DNA-directed DNA polymerase</keyword>
<comment type="similarity">
    <text evidence="2">Belongs to the DNA polymerase type-B family.</text>
</comment>
<evidence type="ECO:0000256" key="1">
    <source>
        <dbReference type="ARBA" id="ARBA00004123"/>
    </source>
</evidence>
<dbReference type="InterPro" id="IPR043502">
    <property type="entry name" value="DNA/RNA_pol_sf"/>
</dbReference>
<evidence type="ECO:0000256" key="3">
    <source>
        <dbReference type="ARBA" id="ARBA00012417"/>
    </source>
</evidence>
<keyword evidence="5" id="KW-0808">Transferase</keyword>
<keyword evidence="6" id="KW-0548">Nucleotidyltransferase</keyword>
<evidence type="ECO:0000256" key="10">
    <source>
        <dbReference type="ARBA" id="ARBA00022833"/>
    </source>
</evidence>
<dbReference type="PANTHER" id="PTHR45861">
    <property type="entry name" value="DNA POLYMERASE ALPHA CATALYTIC SUBUNIT"/>
    <property type="match status" value="1"/>
</dbReference>
<evidence type="ECO:0000256" key="13">
    <source>
        <dbReference type="ARBA" id="ARBA00023242"/>
    </source>
</evidence>
<dbReference type="Proteomes" id="UP001174909">
    <property type="component" value="Unassembled WGS sequence"/>
</dbReference>
<dbReference type="GO" id="GO:0003688">
    <property type="term" value="F:DNA replication origin binding"/>
    <property type="evidence" value="ECO:0007669"/>
    <property type="project" value="TreeGrafter"/>
</dbReference>
<dbReference type="GO" id="GO:1902975">
    <property type="term" value="P:mitotic DNA replication initiation"/>
    <property type="evidence" value="ECO:0007669"/>
    <property type="project" value="TreeGrafter"/>
</dbReference>
<dbReference type="Gene3D" id="3.90.1600.10">
    <property type="entry name" value="Palm domain of DNA polymerase"/>
    <property type="match status" value="2"/>
</dbReference>
<dbReference type="GO" id="GO:0003682">
    <property type="term" value="F:chromatin binding"/>
    <property type="evidence" value="ECO:0007669"/>
    <property type="project" value="TreeGrafter"/>
</dbReference>
<dbReference type="GO" id="GO:0003887">
    <property type="term" value="F:DNA-directed DNA polymerase activity"/>
    <property type="evidence" value="ECO:0007669"/>
    <property type="project" value="UniProtKB-KW"/>
</dbReference>
<evidence type="ECO:0000256" key="8">
    <source>
        <dbReference type="ARBA" id="ARBA00022723"/>
    </source>
</evidence>
<comment type="subcellular location">
    <subcellularLocation>
        <location evidence="1">Nucleus</location>
    </subcellularLocation>
</comment>
<dbReference type="GO" id="GO:0006272">
    <property type="term" value="P:leading strand elongation"/>
    <property type="evidence" value="ECO:0007669"/>
    <property type="project" value="TreeGrafter"/>
</dbReference>
<accession>A0AA35S0Q5</accession>
<dbReference type="EMBL" id="CASHTH010001882">
    <property type="protein sequence ID" value="CAI8021300.1"/>
    <property type="molecule type" value="Genomic_DNA"/>
</dbReference>
<feature type="domain" description="DNA-directed DNA polymerase family B multifunctional" evidence="15">
    <location>
        <begin position="68"/>
        <end position="194"/>
    </location>
</feature>
<organism evidence="16 17">
    <name type="scientific">Geodia barretti</name>
    <name type="common">Barrett's horny sponge</name>
    <dbReference type="NCBI Taxonomy" id="519541"/>
    <lineage>
        <taxon>Eukaryota</taxon>
        <taxon>Metazoa</taxon>
        <taxon>Porifera</taxon>
        <taxon>Demospongiae</taxon>
        <taxon>Heteroscleromorpha</taxon>
        <taxon>Tetractinellida</taxon>
        <taxon>Astrophorina</taxon>
        <taxon>Geodiidae</taxon>
        <taxon>Geodia</taxon>
    </lineage>
</organism>
<keyword evidence="9" id="KW-0863">Zinc-finger</keyword>
<evidence type="ECO:0000256" key="6">
    <source>
        <dbReference type="ARBA" id="ARBA00022695"/>
    </source>
</evidence>
<evidence type="ECO:0000313" key="17">
    <source>
        <dbReference type="Proteomes" id="UP001174909"/>
    </source>
</evidence>
<gene>
    <name evidence="16" type="ORF">GBAR_LOCUS12647</name>
</gene>